<evidence type="ECO:0000256" key="9">
    <source>
        <dbReference type="SAM" id="MobiDB-lite"/>
    </source>
</evidence>
<keyword evidence="10" id="KW-0472">Membrane</keyword>
<evidence type="ECO:0000256" key="10">
    <source>
        <dbReference type="SAM" id="Phobius"/>
    </source>
</evidence>
<keyword evidence="7" id="KW-0067">ATP-binding</keyword>
<evidence type="ECO:0000259" key="11">
    <source>
        <dbReference type="Pfam" id="PF07730"/>
    </source>
</evidence>
<evidence type="ECO:0000256" key="4">
    <source>
        <dbReference type="ARBA" id="ARBA00022679"/>
    </source>
</evidence>
<organism evidence="12 13">
    <name type="scientific">Actinacidiphila reveromycinica</name>
    <dbReference type="NCBI Taxonomy" id="659352"/>
    <lineage>
        <taxon>Bacteria</taxon>
        <taxon>Bacillati</taxon>
        <taxon>Actinomycetota</taxon>
        <taxon>Actinomycetes</taxon>
        <taxon>Kitasatosporales</taxon>
        <taxon>Streptomycetaceae</taxon>
        <taxon>Actinacidiphila</taxon>
    </lineage>
</organism>
<keyword evidence="5" id="KW-0547">Nucleotide-binding</keyword>
<dbReference type="GO" id="GO:0016020">
    <property type="term" value="C:membrane"/>
    <property type="evidence" value="ECO:0007669"/>
    <property type="project" value="InterPro"/>
</dbReference>
<proteinExistence type="predicted"/>
<reference evidence="12 13" key="4">
    <citation type="journal article" date="2020" name="Sci. Rep.">
        <title>beta-carboline chemical signals induce reveromycin production through a LuxR family regulator in Streptomyces sp. SN-593.</title>
        <authorList>
            <person name="Panthee S."/>
            <person name="Kito N."/>
            <person name="Hayashi T."/>
            <person name="Shimizu T."/>
            <person name="Ishikawa J."/>
            <person name="Hamamoto H."/>
            <person name="Osada H."/>
            <person name="Takahashi S."/>
        </authorList>
    </citation>
    <scope>NUCLEOTIDE SEQUENCE [LARGE SCALE GENOMIC DNA]</scope>
    <source>
        <strain evidence="12 13">SN-593</strain>
    </source>
</reference>
<reference evidence="12 13" key="2">
    <citation type="journal article" date="2011" name="J. Antibiot.">
        <title>Furaquinocins I and J: novel polyketide isoprenoid hybrid compounds from Streptomyces reveromyceticus SN-593.</title>
        <authorList>
            <person name="Panthee S."/>
            <person name="Takahashi S."/>
            <person name="Takagi H."/>
            <person name="Nogawa T."/>
            <person name="Oowada E."/>
            <person name="Uramoto M."/>
            <person name="Osada H."/>
        </authorList>
    </citation>
    <scope>NUCLEOTIDE SEQUENCE [LARGE SCALE GENOMIC DNA]</scope>
    <source>
        <strain evidence="12 13">SN-593</strain>
    </source>
</reference>
<evidence type="ECO:0000313" key="12">
    <source>
        <dbReference type="EMBL" id="BBA98062.1"/>
    </source>
</evidence>
<dbReference type="InterPro" id="IPR050482">
    <property type="entry name" value="Sensor_HK_TwoCompSys"/>
</dbReference>
<name>A0A7U3USP4_9ACTN</name>
<evidence type="ECO:0000256" key="1">
    <source>
        <dbReference type="ARBA" id="ARBA00000085"/>
    </source>
</evidence>
<protein>
    <recommendedName>
        <fullName evidence="2">histidine kinase</fullName>
        <ecNumber evidence="2">2.7.13.3</ecNumber>
    </recommendedName>
</protein>
<keyword evidence="10" id="KW-1133">Transmembrane helix</keyword>
<dbReference type="InterPro" id="IPR036890">
    <property type="entry name" value="HATPase_C_sf"/>
</dbReference>
<dbReference type="KEGG" id="arev:RVR_4106"/>
<feature type="domain" description="Signal transduction histidine kinase subgroup 3 dimerisation and phosphoacceptor" evidence="11">
    <location>
        <begin position="218"/>
        <end position="285"/>
    </location>
</feature>
<dbReference type="PANTHER" id="PTHR24421:SF10">
    <property type="entry name" value="NITRATE_NITRITE SENSOR PROTEIN NARQ"/>
    <property type="match status" value="1"/>
</dbReference>
<feature type="compositionally biased region" description="Low complexity" evidence="9">
    <location>
        <begin position="1"/>
        <end position="14"/>
    </location>
</feature>
<dbReference type="GO" id="GO:0005524">
    <property type="term" value="F:ATP binding"/>
    <property type="evidence" value="ECO:0007669"/>
    <property type="project" value="UniProtKB-KW"/>
</dbReference>
<dbReference type="PANTHER" id="PTHR24421">
    <property type="entry name" value="NITRATE/NITRITE SENSOR PROTEIN NARX-RELATED"/>
    <property type="match status" value="1"/>
</dbReference>
<evidence type="ECO:0000256" key="3">
    <source>
        <dbReference type="ARBA" id="ARBA00022553"/>
    </source>
</evidence>
<evidence type="ECO:0000256" key="8">
    <source>
        <dbReference type="ARBA" id="ARBA00023012"/>
    </source>
</evidence>
<dbReference type="Pfam" id="PF07730">
    <property type="entry name" value="HisKA_3"/>
    <property type="match status" value="1"/>
</dbReference>
<evidence type="ECO:0000313" key="13">
    <source>
        <dbReference type="Proteomes" id="UP000595703"/>
    </source>
</evidence>
<keyword evidence="8" id="KW-0902">Two-component regulatory system</keyword>
<dbReference type="EMBL" id="AP018365">
    <property type="protein sequence ID" value="BBA98062.1"/>
    <property type="molecule type" value="Genomic_DNA"/>
</dbReference>
<comment type="catalytic activity">
    <reaction evidence="1">
        <text>ATP + protein L-histidine = ADP + protein N-phospho-L-histidine.</text>
        <dbReference type="EC" id="2.7.13.3"/>
    </reaction>
</comment>
<feature type="region of interest" description="Disordered" evidence="9">
    <location>
        <begin position="1"/>
        <end position="34"/>
    </location>
</feature>
<dbReference type="GO" id="GO:0046983">
    <property type="term" value="F:protein dimerization activity"/>
    <property type="evidence" value="ECO:0007669"/>
    <property type="project" value="InterPro"/>
</dbReference>
<keyword evidence="4" id="KW-0808">Transferase</keyword>
<dbReference type="AlphaFoldDB" id="A0A7U3USP4"/>
<dbReference type="Gene3D" id="3.30.565.10">
    <property type="entry name" value="Histidine kinase-like ATPase, C-terminal domain"/>
    <property type="match status" value="1"/>
</dbReference>
<evidence type="ECO:0000256" key="2">
    <source>
        <dbReference type="ARBA" id="ARBA00012438"/>
    </source>
</evidence>
<evidence type="ECO:0000256" key="5">
    <source>
        <dbReference type="ARBA" id="ARBA00022741"/>
    </source>
</evidence>
<keyword evidence="10" id="KW-0812">Transmembrane</keyword>
<reference evidence="12 13" key="3">
    <citation type="journal article" date="2011" name="Nat. Chem. Biol.">
        <title>Reveromycin A biosynthesis uses RevG and RevJ for stereospecific spiroacetal formation.</title>
        <authorList>
            <person name="Takahashi S."/>
            <person name="Toyoda A."/>
            <person name="Sekiyama Y."/>
            <person name="Takagi H."/>
            <person name="Nogawa T."/>
            <person name="Uramoto M."/>
            <person name="Suzuki R."/>
            <person name="Koshino H."/>
            <person name="Kumano T."/>
            <person name="Panthee S."/>
            <person name="Dairi T."/>
            <person name="Ishikawa J."/>
            <person name="Ikeda H."/>
            <person name="Sakaki Y."/>
            <person name="Osada H."/>
        </authorList>
    </citation>
    <scope>NUCLEOTIDE SEQUENCE [LARGE SCALE GENOMIC DNA]</scope>
    <source>
        <strain evidence="12 13">SN-593</strain>
    </source>
</reference>
<feature type="region of interest" description="Disordered" evidence="9">
    <location>
        <begin position="361"/>
        <end position="405"/>
    </location>
</feature>
<accession>A0A7U3USP4</accession>
<dbReference type="SUPFAM" id="SSF55874">
    <property type="entry name" value="ATPase domain of HSP90 chaperone/DNA topoisomerase II/histidine kinase"/>
    <property type="match status" value="1"/>
</dbReference>
<keyword evidence="6 12" id="KW-0418">Kinase</keyword>
<keyword evidence="3" id="KW-0597">Phosphoprotein</keyword>
<feature type="transmembrane region" description="Helical" evidence="10">
    <location>
        <begin position="104"/>
        <end position="133"/>
    </location>
</feature>
<keyword evidence="13" id="KW-1185">Reference proteome</keyword>
<dbReference type="GO" id="GO:0000155">
    <property type="term" value="F:phosphorelay sensor kinase activity"/>
    <property type="evidence" value="ECO:0007669"/>
    <property type="project" value="InterPro"/>
</dbReference>
<dbReference type="EC" id="2.7.13.3" evidence="2"/>
<dbReference type="Proteomes" id="UP000595703">
    <property type="component" value="Chromosome"/>
</dbReference>
<feature type="transmembrane region" description="Helical" evidence="10">
    <location>
        <begin position="40"/>
        <end position="60"/>
    </location>
</feature>
<feature type="transmembrane region" description="Helical" evidence="10">
    <location>
        <begin position="72"/>
        <end position="92"/>
    </location>
</feature>
<evidence type="ECO:0000256" key="7">
    <source>
        <dbReference type="ARBA" id="ARBA00022840"/>
    </source>
</evidence>
<dbReference type="Gene3D" id="1.20.5.1930">
    <property type="match status" value="1"/>
</dbReference>
<evidence type="ECO:0000256" key="6">
    <source>
        <dbReference type="ARBA" id="ARBA00022777"/>
    </source>
</evidence>
<sequence>MTTAPAAARSGRPAPRAPGPAEGPPYGSNPGPDDDYRADVLTSVTWLIRAGAYVLFGIDLFTHHAYGPVEHLAVTIAFGLSGALTLWGLLPVGLGDGTARRTTVLALAASVSSAVAVQPGATTLVGVGMIATIDAATGLRRSEGWCVFGSAVLAAEVGLFFSTADPQAAQGIPLLLAIGLLTGFNRRAYRVQAEQNKALLAQAERLRSEQRRVAVLDERTRIAREIHDVLAHSLGALGIQIQAARALLTDHQDTDRAIEVLTTAQRIASDGLSETRRAVHALRTDTPPLSEELARMAATHEQRHGSTVTLTVVGGAAPLPPDRALALVRTAQESLTNAAKHAPLRPVTVDLRYGDEDVTLTLTNPLGRDTPSAAEPPPDGTERTDGTREGTAGGAADGAPAGAAAGRGTAFATVDGGYGLTGMRERLLLLGGTLTAGPADGRWSVTACVPRQGRAAA</sequence>
<dbReference type="InterPro" id="IPR011712">
    <property type="entry name" value="Sig_transdc_His_kin_sub3_dim/P"/>
</dbReference>
<reference evidence="12 13" key="1">
    <citation type="journal article" date="2010" name="J. Bacteriol.">
        <title>Biochemical characterization of a novel indole prenyltransferase from Streptomyces sp. SN-593.</title>
        <authorList>
            <person name="Takahashi S."/>
            <person name="Takagi H."/>
            <person name="Toyoda A."/>
            <person name="Uramoto M."/>
            <person name="Nogawa T."/>
            <person name="Ueki M."/>
            <person name="Sakaki Y."/>
            <person name="Osada H."/>
        </authorList>
    </citation>
    <scope>NUCLEOTIDE SEQUENCE [LARGE SCALE GENOMIC DNA]</scope>
    <source>
        <strain evidence="12 13">SN-593</strain>
    </source>
</reference>
<gene>
    <name evidence="12" type="ORF">RVR_4106</name>
</gene>